<evidence type="ECO:0000313" key="3">
    <source>
        <dbReference type="EMBL" id="MBB5853436.1"/>
    </source>
</evidence>
<reference evidence="3 4" key="1">
    <citation type="submission" date="2020-08" db="EMBL/GenBank/DDBJ databases">
        <title>Sequencing the genomes of 1000 actinobacteria strains.</title>
        <authorList>
            <person name="Klenk H.-P."/>
        </authorList>
    </citation>
    <scope>NUCLEOTIDE SEQUENCE [LARGE SCALE GENOMIC DNA]</scope>
    <source>
        <strain evidence="3 4">DSM 45272</strain>
    </source>
</reference>
<evidence type="ECO:0000313" key="4">
    <source>
        <dbReference type="Proteomes" id="UP000580861"/>
    </source>
</evidence>
<sequence length="334" mass="35264">MEAICDLAELERVVGSRPLPVMMKSIDRLDQHCVTLLGRAPVAVLGYAGAGPRAAVVGGAPGFAVVENPDRLRLPMPSDAVPGTGAALLVLLPGWRETLRINGTVDDGGLAVEEAFLHCGKAVIRSNVWGPATASETDAAEDGEGLGPAAAAFLDTAPLAVITSRDGDGQADASPKGDPPGVIRQVGPKTVAIADRPGNRRTDTFHNVLERPHVAIMALAPGDDRALELTGTASISADPALRESMAERGRMPKAVLLVEVEHTRLAPSAALRDARLWDAERHVDPEELPKPAVIWTDHVKLNETAGVAAKLLRKAAGERMMRAAISVDYRQNLY</sequence>
<dbReference type="InterPro" id="IPR011576">
    <property type="entry name" value="Pyridox_Oxase_N"/>
</dbReference>
<organism evidence="3 4">
    <name type="scientific">Amycolatopsis umgeniensis</name>
    <dbReference type="NCBI Taxonomy" id="336628"/>
    <lineage>
        <taxon>Bacteria</taxon>
        <taxon>Bacillati</taxon>
        <taxon>Actinomycetota</taxon>
        <taxon>Actinomycetes</taxon>
        <taxon>Pseudonocardiales</taxon>
        <taxon>Pseudonocardiaceae</taxon>
        <taxon>Amycolatopsis</taxon>
    </lineage>
</organism>
<protein>
    <submittedName>
        <fullName evidence="3">Putative pyridoxine 5'-phosphate oxidase superfamily flavin-nucleotide-binding protein</fullName>
    </submittedName>
</protein>
<dbReference type="InterPro" id="IPR012349">
    <property type="entry name" value="Split_barrel_FMN-bd"/>
</dbReference>
<dbReference type="RefSeq" id="WP_184896666.1">
    <property type="nucleotide sequence ID" value="NZ_JACHMX010000001.1"/>
</dbReference>
<dbReference type="AlphaFoldDB" id="A0A841B000"/>
<dbReference type="Pfam" id="PF01243">
    <property type="entry name" value="PNPOx_N"/>
    <property type="match status" value="1"/>
</dbReference>
<dbReference type="PANTHER" id="PTHR42815">
    <property type="entry name" value="FAD-BINDING, PUTATIVE (AFU_ORTHOLOGUE AFUA_6G07600)-RELATED"/>
    <property type="match status" value="1"/>
</dbReference>
<name>A0A841B000_9PSEU</name>
<evidence type="ECO:0000259" key="2">
    <source>
        <dbReference type="Pfam" id="PF01243"/>
    </source>
</evidence>
<proteinExistence type="predicted"/>
<feature type="domain" description="Pyridoxamine 5'-phosphate oxidase N-terminal" evidence="2">
    <location>
        <begin position="148"/>
        <end position="264"/>
    </location>
</feature>
<dbReference type="SUPFAM" id="SSF50475">
    <property type="entry name" value="FMN-binding split barrel"/>
    <property type="match status" value="1"/>
</dbReference>
<comment type="caution">
    <text evidence="3">The sequence shown here is derived from an EMBL/GenBank/DDBJ whole genome shotgun (WGS) entry which is preliminary data.</text>
</comment>
<gene>
    <name evidence="3" type="ORF">HDA45_003523</name>
</gene>
<keyword evidence="4" id="KW-1185">Reference proteome</keyword>
<dbReference type="Proteomes" id="UP000580861">
    <property type="component" value="Unassembled WGS sequence"/>
</dbReference>
<dbReference type="PANTHER" id="PTHR42815:SF2">
    <property type="entry name" value="FAD-BINDING, PUTATIVE (AFU_ORTHOLOGUE AFUA_6G07600)-RELATED"/>
    <property type="match status" value="1"/>
</dbReference>
<feature type="region of interest" description="Disordered" evidence="1">
    <location>
        <begin position="165"/>
        <end position="188"/>
    </location>
</feature>
<dbReference type="Gene3D" id="2.30.110.10">
    <property type="entry name" value="Electron Transport, Fmn-binding Protein, Chain A"/>
    <property type="match status" value="1"/>
</dbReference>
<accession>A0A841B000</accession>
<dbReference type="EMBL" id="JACHMX010000001">
    <property type="protein sequence ID" value="MBB5853436.1"/>
    <property type="molecule type" value="Genomic_DNA"/>
</dbReference>
<evidence type="ECO:0000256" key="1">
    <source>
        <dbReference type="SAM" id="MobiDB-lite"/>
    </source>
</evidence>